<dbReference type="EMBL" id="JARIHO010000006">
    <property type="protein sequence ID" value="KAJ7359796.1"/>
    <property type="molecule type" value="Genomic_DNA"/>
</dbReference>
<protein>
    <submittedName>
        <fullName evidence="2">Uncharacterized protein</fullName>
    </submittedName>
</protein>
<feature type="transmembrane region" description="Helical" evidence="1">
    <location>
        <begin position="145"/>
        <end position="164"/>
    </location>
</feature>
<evidence type="ECO:0000313" key="2">
    <source>
        <dbReference type="EMBL" id="KAJ7359796.1"/>
    </source>
</evidence>
<keyword evidence="1" id="KW-1133">Transmembrane helix</keyword>
<comment type="caution">
    <text evidence="2">The sequence shown here is derived from an EMBL/GenBank/DDBJ whole genome shotgun (WGS) entry which is preliminary data.</text>
</comment>
<feature type="transmembrane region" description="Helical" evidence="1">
    <location>
        <begin position="12"/>
        <end position="31"/>
    </location>
</feature>
<reference evidence="2" key="1">
    <citation type="submission" date="2023-03" db="EMBL/GenBank/DDBJ databases">
        <title>Massive genome expansion in bonnet fungi (Mycena s.s.) driven by repeated elements and novel gene families across ecological guilds.</title>
        <authorList>
            <consortium name="Lawrence Berkeley National Laboratory"/>
            <person name="Harder C.B."/>
            <person name="Miyauchi S."/>
            <person name="Viragh M."/>
            <person name="Kuo A."/>
            <person name="Thoen E."/>
            <person name="Andreopoulos B."/>
            <person name="Lu D."/>
            <person name="Skrede I."/>
            <person name="Drula E."/>
            <person name="Henrissat B."/>
            <person name="Morin E."/>
            <person name="Kohler A."/>
            <person name="Barry K."/>
            <person name="LaButti K."/>
            <person name="Morin E."/>
            <person name="Salamov A."/>
            <person name="Lipzen A."/>
            <person name="Mereny Z."/>
            <person name="Hegedus B."/>
            <person name="Baldrian P."/>
            <person name="Stursova M."/>
            <person name="Weitz H."/>
            <person name="Taylor A."/>
            <person name="Grigoriev I.V."/>
            <person name="Nagy L.G."/>
            <person name="Martin F."/>
            <person name="Kauserud H."/>
        </authorList>
    </citation>
    <scope>NUCLEOTIDE SEQUENCE</scope>
    <source>
        <strain evidence="2">CBHHK002</strain>
    </source>
</reference>
<proteinExistence type="predicted"/>
<keyword evidence="1" id="KW-0472">Membrane</keyword>
<organism evidence="2 3">
    <name type="scientific">Mycena albidolilacea</name>
    <dbReference type="NCBI Taxonomy" id="1033008"/>
    <lineage>
        <taxon>Eukaryota</taxon>
        <taxon>Fungi</taxon>
        <taxon>Dikarya</taxon>
        <taxon>Basidiomycota</taxon>
        <taxon>Agaricomycotina</taxon>
        <taxon>Agaricomycetes</taxon>
        <taxon>Agaricomycetidae</taxon>
        <taxon>Agaricales</taxon>
        <taxon>Marasmiineae</taxon>
        <taxon>Mycenaceae</taxon>
        <taxon>Mycena</taxon>
    </lineage>
</organism>
<accession>A0AAD7AIW6</accession>
<evidence type="ECO:0000256" key="1">
    <source>
        <dbReference type="SAM" id="Phobius"/>
    </source>
</evidence>
<keyword evidence="1" id="KW-0812">Transmembrane</keyword>
<dbReference type="Proteomes" id="UP001218218">
    <property type="component" value="Unassembled WGS sequence"/>
</dbReference>
<sequence length="272" mass="29625">MHTSSPLATLTSSSYAGIFLLLSVLLLAIGVSRDWISLAPRWVKLPGPIGLPLVGNLFRWLADNQFQNRCQNCLFKFYSDRHWVTFHKLRYWGIFPSFAEAAVGTYHFGGTKGDKARGGLEISFGLAKRLSPGGESSCDSPILRVALAALGFARSMIAWVLAFLDGHRVMVVVNGDAPGHEQLCPAAVGAVHDATFLICINRLLLRHPVPLLNRTHMHGAFLFLSSAGPTCNDPAQAGVPMREDGCAGDLWLSLKDQPLASSTSYKRASDFF</sequence>
<name>A0AAD7AIW6_9AGAR</name>
<keyword evidence="3" id="KW-1185">Reference proteome</keyword>
<evidence type="ECO:0000313" key="3">
    <source>
        <dbReference type="Proteomes" id="UP001218218"/>
    </source>
</evidence>
<gene>
    <name evidence="2" type="ORF">DFH08DRAFT_801558</name>
</gene>
<dbReference type="AlphaFoldDB" id="A0AAD7AIW6"/>